<feature type="chain" id="PRO_5045640449" evidence="4">
    <location>
        <begin position="29"/>
        <end position="746"/>
    </location>
</feature>
<feature type="domain" description="Leucine-binding protein" evidence="5">
    <location>
        <begin position="33"/>
        <end position="345"/>
    </location>
</feature>
<evidence type="ECO:0000259" key="5">
    <source>
        <dbReference type="Pfam" id="PF13458"/>
    </source>
</evidence>
<dbReference type="Proteomes" id="UP001198862">
    <property type="component" value="Unassembled WGS sequence"/>
</dbReference>
<gene>
    <name evidence="6" type="ORF">LJ725_20780</name>
</gene>
<dbReference type="InterPro" id="IPR038050">
    <property type="entry name" value="Neuro_actylchol_rec"/>
</dbReference>
<reference evidence="6 7" key="1">
    <citation type="submission" date="2021-11" db="EMBL/GenBank/DDBJ databases">
        <authorList>
            <person name="Lee D.-H."/>
            <person name="Kim S.-B."/>
        </authorList>
    </citation>
    <scope>NUCLEOTIDE SEQUENCE [LARGE SCALE GENOMIC DNA]</scope>
    <source>
        <strain evidence="6 7">KCTC 52223</strain>
    </source>
</reference>
<dbReference type="EMBL" id="JAJISD010000009">
    <property type="protein sequence ID" value="MCC8431416.1"/>
    <property type="molecule type" value="Genomic_DNA"/>
</dbReference>
<dbReference type="InterPro" id="IPR028082">
    <property type="entry name" value="Peripla_BP_I"/>
</dbReference>
<dbReference type="SUPFAM" id="SSF53822">
    <property type="entry name" value="Periplasmic binding protein-like I"/>
    <property type="match status" value="1"/>
</dbReference>
<comment type="caution">
    <text evidence="6">The sequence shown here is derived from an EMBL/GenBank/DDBJ whole genome shotgun (WGS) entry which is preliminary data.</text>
</comment>
<keyword evidence="3" id="KW-1133">Transmembrane helix</keyword>
<dbReference type="Gene3D" id="3.40.50.2300">
    <property type="match status" value="2"/>
</dbReference>
<feature type="transmembrane region" description="Helical" evidence="3">
    <location>
        <begin position="687"/>
        <end position="705"/>
    </location>
</feature>
<feature type="transmembrane region" description="Helical" evidence="3">
    <location>
        <begin position="626"/>
        <end position="646"/>
    </location>
</feature>
<keyword evidence="2 4" id="KW-0732">Signal</keyword>
<dbReference type="Gene3D" id="1.20.58.390">
    <property type="entry name" value="Neurotransmitter-gated ion-channel transmembrane domain"/>
    <property type="match status" value="1"/>
</dbReference>
<accession>A0ABS8L0T5</accession>
<keyword evidence="7" id="KW-1185">Reference proteome</keyword>
<evidence type="ECO:0000256" key="1">
    <source>
        <dbReference type="ARBA" id="ARBA00010062"/>
    </source>
</evidence>
<evidence type="ECO:0000256" key="4">
    <source>
        <dbReference type="SAM" id="SignalP"/>
    </source>
</evidence>
<keyword evidence="3" id="KW-0472">Membrane</keyword>
<name>A0ABS8L0T5_9HYPH</name>
<dbReference type="InterPro" id="IPR028081">
    <property type="entry name" value="Leu-bd"/>
</dbReference>
<keyword evidence="3" id="KW-0812">Transmembrane</keyword>
<protein>
    <submittedName>
        <fullName evidence="6">ABC transporter substrate-binding protein</fullName>
    </submittedName>
</protein>
<comment type="similarity">
    <text evidence="1">Belongs to the leucine-binding protein family.</text>
</comment>
<dbReference type="PANTHER" id="PTHR47151">
    <property type="entry name" value="LEU/ILE/VAL-BINDING ABC TRANSPORTER SUBUNIT"/>
    <property type="match status" value="1"/>
</dbReference>
<feature type="signal peptide" evidence="4">
    <location>
        <begin position="1"/>
        <end position="28"/>
    </location>
</feature>
<evidence type="ECO:0000313" key="6">
    <source>
        <dbReference type="EMBL" id="MCC8431416.1"/>
    </source>
</evidence>
<proteinExistence type="inferred from homology"/>
<dbReference type="PANTHER" id="PTHR47151:SF2">
    <property type="entry name" value="AMINO ACID BINDING PROTEIN"/>
    <property type="match status" value="1"/>
</dbReference>
<evidence type="ECO:0000256" key="2">
    <source>
        <dbReference type="ARBA" id="ARBA00022729"/>
    </source>
</evidence>
<sequence>MSKVLPVASRLLVLVFGLLLMGAPPAAAQNATAKLGVVVSRTGEYEASYGKPFLDSVRLAVDEANASGVGPRIELEIQDDRSTEAGAREAATRVGESGAIVAVGPVLSILALPAGPAFAQAGIASIVSTAGSDLVTNNATTFQTVFRNSDLGESVADYLRHALGGGRAAVVFADNGYGQTIADGFRRGAERLGLQTTYHPFRNAAERDEAVRRIAADPGKPAVVLGALEADAAPIMMGLRRAGVTAPVLGPGVLSDQSFFNLFRDQPEERRAPGHFTRDLFIATPVILDSANAETLAFTERYRARFGPEASVSWLSVQAYDSAQLAIAAIRAAFASKNATDLRSRRKAAFDYLASLNGPARAVPGLLGPMWFTPERGRSLPIRMGRFGKGGLFESAPIQLVPVSSSAAEEVAAGTLVEIGPGRYARRQQVVYTGIFLNEIARIDVAQSVFSADFYVWVRFARGLAATDADPVQFEFPDMIRGTFASARPASQRDLDDGTTYRLWRVSGDFKNDFDLRRYPADRQKLEIRFFNARAASDRMVYVLDRSAFEGIDAGFGATNAFGGTAAPKAFRNLTQWQPLRVTEVREILVSRSGLGDPGLVGLDRVRELSGFAMLIEVQRDIATTLIKTLLPVGLMTLIMFATLYFPPVLAAAKVTVAITAGLSGAVLLSSINSQLGNVGYVIAVEYGFYVFFALCLVCIITALVGEKTRLEGRSTVLVDRTGRALFALGFVGTITAACIAFVLWR</sequence>
<feature type="transmembrane region" description="Helical" evidence="3">
    <location>
        <begin position="726"/>
        <end position="745"/>
    </location>
</feature>
<feature type="transmembrane region" description="Helical" evidence="3">
    <location>
        <begin position="653"/>
        <end position="672"/>
    </location>
</feature>
<dbReference type="Pfam" id="PF13458">
    <property type="entry name" value="Peripla_BP_6"/>
    <property type="match status" value="1"/>
</dbReference>
<evidence type="ECO:0000256" key="3">
    <source>
        <dbReference type="SAM" id="Phobius"/>
    </source>
</evidence>
<dbReference type="RefSeq" id="WP_230552692.1">
    <property type="nucleotide sequence ID" value="NZ_JAJISD010000009.1"/>
</dbReference>
<organism evidence="6 7">
    <name type="scientific">Reyranella aquatilis</name>
    <dbReference type="NCBI Taxonomy" id="2035356"/>
    <lineage>
        <taxon>Bacteria</taxon>
        <taxon>Pseudomonadati</taxon>
        <taxon>Pseudomonadota</taxon>
        <taxon>Alphaproteobacteria</taxon>
        <taxon>Hyphomicrobiales</taxon>
        <taxon>Reyranellaceae</taxon>
        <taxon>Reyranella</taxon>
    </lineage>
</organism>
<evidence type="ECO:0000313" key="7">
    <source>
        <dbReference type="Proteomes" id="UP001198862"/>
    </source>
</evidence>